<dbReference type="GO" id="GO:0016020">
    <property type="term" value="C:membrane"/>
    <property type="evidence" value="ECO:0007669"/>
    <property type="project" value="UniProtKB-SubCell"/>
</dbReference>
<feature type="transmembrane region" description="Helical" evidence="5">
    <location>
        <begin position="56"/>
        <end position="76"/>
    </location>
</feature>
<evidence type="ECO:0000313" key="6">
    <source>
        <dbReference type="EMBL" id="MBK1856158.1"/>
    </source>
</evidence>
<feature type="transmembrane region" description="Helical" evidence="5">
    <location>
        <begin position="81"/>
        <end position="101"/>
    </location>
</feature>
<evidence type="ECO:0000256" key="4">
    <source>
        <dbReference type="ARBA" id="ARBA00023136"/>
    </source>
</evidence>
<evidence type="ECO:0000256" key="5">
    <source>
        <dbReference type="SAM" id="Phobius"/>
    </source>
</evidence>
<proteinExistence type="predicted"/>
<protein>
    <submittedName>
        <fullName evidence="6">DoxX family protein</fullName>
    </submittedName>
</protein>
<keyword evidence="7" id="KW-1185">Reference proteome</keyword>
<name>A0AAE2SD17_9BACT</name>
<evidence type="ECO:0000256" key="1">
    <source>
        <dbReference type="ARBA" id="ARBA00004141"/>
    </source>
</evidence>
<keyword evidence="4 5" id="KW-0472">Membrane</keyword>
<reference evidence="6" key="1">
    <citation type="submission" date="2021-01" db="EMBL/GenBank/DDBJ databases">
        <title>Modified the classification status of verrucomicrobia.</title>
        <authorList>
            <person name="Feng X."/>
        </authorList>
    </citation>
    <scope>NUCLEOTIDE SEQUENCE</scope>
    <source>
        <strain evidence="6">5K15</strain>
    </source>
</reference>
<dbReference type="Proteomes" id="UP000634206">
    <property type="component" value="Unassembled WGS sequence"/>
</dbReference>
<dbReference type="Pfam" id="PF07681">
    <property type="entry name" value="DoxX"/>
    <property type="match status" value="1"/>
</dbReference>
<dbReference type="AlphaFoldDB" id="A0AAE2SD17"/>
<comment type="caution">
    <text evidence="6">The sequence shown here is derived from an EMBL/GenBank/DDBJ whole genome shotgun (WGS) entry which is preliminary data.</text>
</comment>
<gene>
    <name evidence="6" type="ORF">JIN83_14390</name>
</gene>
<keyword evidence="2 5" id="KW-0812">Transmembrane</keyword>
<dbReference type="InterPro" id="IPR032808">
    <property type="entry name" value="DoxX"/>
</dbReference>
<keyword evidence="3 5" id="KW-1133">Transmembrane helix</keyword>
<dbReference type="EMBL" id="JAENIG010000010">
    <property type="protein sequence ID" value="MBK1856158.1"/>
    <property type="molecule type" value="Genomic_DNA"/>
</dbReference>
<evidence type="ECO:0000256" key="2">
    <source>
        <dbReference type="ARBA" id="ARBA00022692"/>
    </source>
</evidence>
<organism evidence="6 7">
    <name type="scientific">Oceaniferula flava</name>
    <dbReference type="NCBI Taxonomy" id="2800421"/>
    <lineage>
        <taxon>Bacteria</taxon>
        <taxon>Pseudomonadati</taxon>
        <taxon>Verrucomicrobiota</taxon>
        <taxon>Verrucomicrobiia</taxon>
        <taxon>Verrucomicrobiales</taxon>
        <taxon>Verrucomicrobiaceae</taxon>
        <taxon>Oceaniferula</taxon>
    </lineage>
</organism>
<accession>A0AAE2SD17</accession>
<dbReference type="RefSeq" id="WP_309490772.1">
    <property type="nucleotide sequence ID" value="NZ_JAENIG010000010.1"/>
</dbReference>
<sequence>MNTSDQTLAYTLARLGMGVNLLIHGAVRLPKLSGFANHITGQFEKTVLPAAMVKPYAYAVPFVELGVGILLILGLFTRHTLVAASLLMISLIFGTCLLENWGNAGSQMVYLAYLAALLAFRDRYNQLSLDHKRGS</sequence>
<evidence type="ECO:0000256" key="3">
    <source>
        <dbReference type="ARBA" id="ARBA00022989"/>
    </source>
</evidence>
<comment type="subcellular location">
    <subcellularLocation>
        <location evidence="1">Membrane</location>
        <topology evidence="1">Multi-pass membrane protein</topology>
    </subcellularLocation>
</comment>
<evidence type="ECO:0000313" key="7">
    <source>
        <dbReference type="Proteomes" id="UP000634206"/>
    </source>
</evidence>